<feature type="chain" id="PRO_5026353136" evidence="1">
    <location>
        <begin position="32"/>
        <end position="166"/>
    </location>
</feature>
<name>A0A6I8LN38_9PSEU</name>
<protein>
    <submittedName>
        <fullName evidence="2">Uncharacterized protein</fullName>
    </submittedName>
</protein>
<dbReference type="InterPro" id="IPR006311">
    <property type="entry name" value="TAT_signal"/>
</dbReference>
<keyword evidence="3" id="KW-1185">Reference proteome</keyword>
<sequence>MSEARRTIRKLIAAGLAAAAAVMVPVSSATASTQAAPHCQFGSGYGYLVDSDPIYSPPGNHSASVGRIELCRDSGYQYWAFILLDNPPTVSQYGDAEIARYRDGNVQNVLRCESPGGNGEVLPGQRRCWTPKIDGVSGHYKFIASGTLWSSHTGNLLADGYVALTR</sequence>
<dbReference type="Proteomes" id="UP000399805">
    <property type="component" value="Unassembled WGS sequence"/>
</dbReference>
<reference evidence="2 3" key="1">
    <citation type="submission" date="2019-09" db="EMBL/GenBank/DDBJ databases">
        <authorList>
            <person name="Leyn A S."/>
        </authorList>
    </citation>
    <scope>NUCLEOTIDE SEQUENCE [LARGE SCALE GENOMIC DNA]</scope>
    <source>
        <strain evidence="2">AA231_1</strain>
    </source>
</reference>
<dbReference type="RefSeq" id="WP_155542951.1">
    <property type="nucleotide sequence ID" value="NZ_CABVGP010000001.1"/>
</dbReference>
<evidence type="ECO:0000256" key="1">
    <source>
        <dbReference type="SAM" id="SignalP"/>
    </source>
</evidence>
<keyword evidence="1" id="KW-0732">Signal</keyword>
<accession>A0A6I8LN38</accession>
<dbReference type="AlphaFoldDB" id="A0A6I8LN38"/>
<dbReference type="EMBL" id="CABVGP010000001">
    <property type="protein sequence ID" value="VVJ17848.1"/>
    <property type="molecule type" value="Genomic_DNA"/>
</dbReference>
<feature type="signal peptide" evidence="1">
    <location>
        <begin position="1"/>
        <end position="31"/>
    </location>
</feature>
<gene>
    <name evidence="2" type="ORF">AA23TX_02869</name>
</gene>
<proteinExistence type="predicted"/>
<organism evidence="2 3">
    <name type="scientific">Amycolatopsis camponoti</name>
    <dbReference type="NCBI Taxonomy" id="2606593"/>
    <lineage>
        <taxon>Bacteria</taxon>
        <taxon>Bacillati</taxon>
        <taxon>Actinomycetota</taxon>
        <taxon>Actinomycetes</taxon>
        <taxon>Pseudonocardiales</taxon>
        <taxon>Pseudonocardiaceae</taxon>
        <taxon>Amycolatopsis</taxon>
    </lineage>
</organism>
<evidence type="ECO:0000313" key="2">
    <source>
        <dbReference type="EMBL" id="VVJ17848.1"/>
    </source>
</evidence>
<evidence type="ECO:0000313" key="3">
    <source>
        <dbReference type="Proteomes" id="UP000399805"/>
    </source>
</evidence>
<dbReference type="PROSITE" id="PS51318">
    <property type="entry name" value="TAT"/>
    <property type="match status" value="1"/>
</dbReference>